<feature type="signal peptide" evidence="1">
    <location>
        <begin position="1"/>
        <end position="29"/>
    </location>
</feature>
<evidence type="ECO:0000256" key="1">
    <source>
        <dbReference type="SAM" id="SignalP"/>
    </source>
</evidence>
<dbReference type="RefSeq" id="WP_129522491.1">
    <property type="nucleotide sequence ID" value="NZ_SDPN01000064.1"/>
</dbReference>
<gene>
    <name evidence="2" type="ORF">ESP51_19285</name>
</gene>
<dbReference type="OrthoDB" id="5099901at2"/>
<protein>
    <recommendedName>
        <fullName evidence="4">WxL domain-containing protein</fullName>
    </recommendedName>
</protein>
<dbReference type="EMBL" id="SDPN01000064">
    <property type="protein sequence ID" value="RXZ67095.1"/>
    <property type="molecule type" value="Genomic_DNA"/>
</dbReference>
<organism evidence="2 3">
    <name type="scientific">Agromyces albus</name>
    <dbReference type="NCBI Taxonomy" id="205332"/>
    <lineage>
        <taxon>Bacteria</taxon>
        <taxon>Bacillati</taxon>
        <taxon>Actinomycetota</taxon>
        <taxon>Actinomycetes</taxon>
        <taxon>Micrococcales</taxon>
        <taxon>Microbacteriaceae</taxon>
        <taxon>Agromyces</taxon>
    </lineage>
</organism>
<comment type="caution">
    <text evidence="2">The sequence shown here is derived from an EMBL/GenBank/DDBJ whole genome shotgun (WGS) entry which is preliminary data.</text>
</comment>
<keyword evidence="3" id="KW-1185">Reference proteome</keyword>
<dbReference type="Proteomes" id="UP000293865">
    <property type="component" value="Unassembled WGS sequence"/>
</dbReference>
<accession>A0A4Q2KNZ2</accession>
<evidence type="ECO:0000313" key="2">
    <source>
        <dbReference type="EMBL" id="RXZ67095.1"/>
    </source>
</evidence>
<evidence type="ECO:0008006" key="4">
    <source>
        <dbReference type="Google" id="ProtNLM"/>
    </source>
</evidence>
<evidence type="ECO:0000313" key="3">
    <source>
        <dbReference type="Proteomes" id="UP000293865"/>
    </source>
</evidence>
<proteinExistence type="predicted"/>
<feature type="chain" id="PRO_5020564302" description="WxL domain-containing protein" evidence="1">
    <location>
        <begin position="30"/>
        <end position="464"/>
    </location>
</feature>
<name>A0A4Q2KNZ2_9MICO</name>
<dbReference type="AlphaFoldDB" id="A0A4Q2KNZ2"/>
<sequence>MNISKKWSAAAAGLLALAIVGAGAAPANAALGDPISDPQSNGSPGSFYLYDANTGVLADGDPTRVYTRSEQIIGSGSATDVLAELNPAPARPVTGANSFTQVWKFLSDQNPADRDGGTNTWNAFATDAAAGPNGGTLVPDLTLDALTSGIDTVIAQGGQYWYGIAYTTNNGVTVQGAIYRSITIQAGTGNYTVGAVETDGVVVPPADLITEADLVTADPALVTETVDSKQLAINAGAANANKTLNVGVFTAGVRSELGTVVLDANGAGTVDASAVAVGAASKLFLYDHNGADEVLAAWDTFTLTSTAPVYDTSDTTDLTVEVTNSGRFELVAPAATLIDLGDVRRNQTTTPVALGQFTVFDDRDVLSGWNLNVTAADFAGAGNTTVAKTALGYSPVGVALTDGVTLGAAKVAGDGVFGVLAEGAAGSSTAEVGAVLDTNLTFKAPINAAKGVHTSTLTLDLVSK</sequence>
<reference evidence="2 3" key="1">
    <citation type="submission" date="2019-01" db="EMBL/GenBank/DDBJ databases">
        <title>Agromyces.</title>
        <authorList>
            <person name="Li J."/>
        </authorList>
    </citation>
    <scope>NUCLEOTIDE SEQUENCE [LARGE SCALE GENOMIC DNA]</scope>
    <source>
        <strain evidence="2 3">DSM 15934</strain>
    </source>
</reference>
<keyword evidence="1" id="KW-0732">Signal</keyword>